<dbReference type="PROSITE" id="PS51891">
    <property type="entry name" value="CENP_V_GFA"/>
    <property type="match status" value="1"/>
</dbReference>
<sequence length="115" mass="12616">MKYQASCHCGNVSFVFDSEIKEALSCNCSICERRGSLLIFIPRSELQLLTPEEAAVTYTFNKHTIKHRFCSTCGIHPYGEGLDPQGNAVAAINIRCVEGLDVAAIPVQYFDGKSA</sequence>
<keyword evidence="2" id="KW-0479">Metal-binding</keyword>
<evidence type="ECO:0000256" key="3">
    <source>
        <dbReference type="ARBA" id="ARBA00022833"/>
    </source>
</evidence>
<dbReference type="SUPFAM" id="SSF51316">
    <property type="entry name" value="Mss4-like"/>
    <property type="match status" value="1"/>
</dbReference>
<dbReference type="OrthoDB" id="9805575at2"/>
<gene>
    <name evidence="5" type="ORF">AX660_13555</name>
</gene>
<dbReference type="GO" id="GO:0046872">
    <property type="term" value="F:metal ion binding"/>
    <property type="evidence" value="ECO:0007669"/>
    <property type="project" value="UniProtKB-KW"/>
</dbReference>
<evidence type="ECO:0000313" key="5">
    <source>
        <dbReference type="EMBL" id="KXI29171.1"/>
    </source>
</evidence>
<dbReference type="PANTHER" id="PTHR28620:SF1">
    <property type="entry name" value="CENP-V_GFA DOMAIN-CONTAINING PROTEIN"/>
    <property type="match status" value="1"/>
</dbReference>
<dbReference type="AlphaFoldDB" id="A0A136A1S0"/>
<dbReference type="EMBL" id="LSNE01000005">
    <property type="protein sequence ID" value="KXI29171.1"/>
    <property type="molecule type" value="Genomic_DNA"/>
</dbReference>
<evidence type="ECO:0000259" key="4">
    <source>
        <dbReference type="PROSITE" id="PS51891"/>
    </source>
</evidence>
<protein>
    <submittedName>
        <fullName evidence="5">Aldehyde-activating protein</fullName>
    </submittedName>
</protein>
<proteinExistence type="inferred from homology"/>
<dbReference type="Gene3D" id="2.170.150.70">
    <property type="match status" value="1"/>
</dbReference>
<dbReference type="Pfam" id="PF04828">
    <property type="entry name" value="GFA"/>
    <property type="match status" value="1"/>
</dbReference>
<dbReference type="InterPro" id="IPR011057">
    <property type="entry name" value="Mss4-like_sf"/>
</dbReference>
<evidence type="ECO:0000313" key="6">
    <source>
        <dbReference type="Proteomes" id="UP000070299"/>
    </source>
</evidence>
<organism evidence="5 6">
    <name type="scientific">Paraglaciecola hydrolytica</name>
    <dbReference type="NCBI Taxonomy" id="1799789"/>
    <lineage>
        <taxon>Bacteria</taxon>
        <taxon>Pseudomonadati</taxon>
        <taxon>Pseudomonadota</taxon>
        <taxon>Gammaproteobacteria</taxon>
        <taxon>Alteromonadales</taxon>
        <taxon>Alteromonadaceae</taxon>
        <taxon>Paraglaciecola</taxon>
    </lineage>
</organism>
<evidence type="ECO:0000256" key="2">
    <source>
        <dbReference type="ARBA" id="ARBA00022723"/>
    </source>
</evidence>
<keyword evidence="3" id="KW-0862">Zinc</keyword>
<evidence type="ECO:0000256" key="1">
    <source>
        <dbReference type="ARBA" id="ARBA00005495"/>
    </source>
</evidence>
<comment type="similarity">
    <text evidence="1">Belongs to the Gfa family.</text>
</comment>
<name>A0A136A1S0_9ALTE</name>
<accession>A0A136A1S0</accession>
<dbReference type="GO" id="GO:0016846">
    <property type="term" value="F:carbon-sulfur lyase activity"/>
    <property type="evidence" value="ECO:0007669"/>
    <property type="project" value="InterPro"/>
</dbReference>
<comment type="caution">
    <text evidence="5">The sequence shown here is derived from an EMBL/GenBank/DDBJ whole genome shotgun (WGS) entry which is preliminary data.</text>
</comment>
<feature type="domain" description="CENP-V/GFA" evidence="4">
    <location>
        <begin position="3"/>
        <end position="111"/>
    </location>
</feature>
<dbReference type="STRING" id="1799789.AX660_13555"/>
<dbReference type="PANTHER" id="PTHR28620">
    <property type="entry name" value="CENTROMERE PROTEIN V"/>
    <property type="match status" value="1"/>
</dbReference>
<dbReference type="Proteomes" id="UP000070299">
    <property type="component" value="Unassembled WGS sequence"/>
</dbReference>
<dbReference type="InterPro" id="IPR052355">
    <property type="entry name" value="CENP-V-like"/>
</dbReference>
<reference evidence="6" key="1">
    <citation type="submission" date="2016-02" db="EMBL/GenBank/DDBJ databases">
        <authorList>
            <person name="Schultz-Johansen M."/>
            <person name="Glaring M.A."/>
            <person name="Bech P.K."/>
            <person name="Stougaard P."/>
        </authorList>
    </citation>
    <scope>NUCLEOTIDE SEQUENCE [LARGE SCALE GENOMIC DNA]</scope>
    <source>
        <strain evidence="6">S66</strain>
    </source>
</reference>
<dbReference type="InterPro" id="IPR006913">
    <property type="entry name" value="CENP-V/GFA"/>
</dbReference>
<keyword evidence="6" id="KW-1185">Reference proteome</keyword>